<dbReference type="PRINTS" id="PR00368">
    <property type="entry name" value="FADPNR"/>
</dbReference>
<comment type="similarity">
    <text evidence="2">Belongs to the class-III pyridine nucleotide-disulfide oxidoreductase family.</text>
</comment>
<keyword evidence="11" id="KW-1185">Reference proteome</keyword>
<dbReference type="PANTHER" id="PTHR43429:SF1">
    <property type="entry name" value="NAD(P)H SULFUR OXIDOREDUCTASE (COA-DEPENDENT)"/>
    <property type="match status" value="1"/>
</dbReference>
<dbReference type="InterPro" id="IPR050260">
    <property type="entry name" value="FAD-bd_OxRdtase"/>
</dbReference>
<dbReference type="SUPFAM" id="SSF51905">
    <property type="entry name" value="FAD/NAD(P)-binding domain"/>
    <property type="match status" value="2"/>
</dbReference>
<dbReference type="Proteomes" id="UP000292886">
    <property type="component" value="Chromosome"/>
</dbReference>
<comment type="cofactor">
    <cofactor evidence="1">
        <name>FAD</name>
        <dbReference type="ChEBI" id="CHEBI:57692"/>
    </cofactor>
</comment>
<gene>
    <name evidence="10" type="ORF">EQG49_01380</name>
</gene>
<dbReference type="PRINTS" id="PR00411">
    <property type="entry name" value="PNDRDTASEI"/>
</dbReference>
<name>A0A4P6YRG1_9LACO</name>
<dbReference type="Gene3D" id="3.50.50.60">
    <property type="entry name" value="FAD/NAD(P)-binding domain"/>
    <property type="match status" value="2"/>
</dbReference>
<dbReference type="InterPro" id="IPR036188">
    <property type="entry name" value="FAD/NAD-bd_sf"/>
</dbReference>
<evidence type="ECO:0000256" key="1">
    <source>
        <dbReference type="ARBA" id="ARBA00001974"/>
    </source>
</evidence>
<keyword evidence="4" id="KW-0274">FAD</keyword>
<dbReference type="GO" id="GO:0016491">
    <property type="term" value="F:oxidoreductase activity"/>
    <property type="evidence" value="ECO:0007669"/>
    <property type="project" value="UniProtKB-KW"/>
</dbReference>
<dbReference type="SUPFAM" id="SSF55424">
    <property type="entry name" value="FAD/NAD-linked reductases, dimerisation (C-terminal) domain"/>
    <property type="match status" value="1"/>
</dbReference>
<evidence type="ECO:0000256" key="7">
    <source>
        <dbReference type="ARBA" id="ARBA00023284"/>
    </source>
</evidence>
<keyword evidence="7" id="KW-0676">Redox-active center</keyword>
<dbReference type="InterPro" id="IPR023753">
    <property type="entry name" value="FAD/NAD-binding_dom"/>
</dbReference>
<evidence type="ECO:0000313" key="10">
    <source>
        <dbReference type="EMBL" id="QBO35201.1"/>
    </source>
</evidence>
<dbReference type="AlphaFoldDB" id="A0A4P6YRG1"/>
<dbReference type="InterPro" id="IPR004099">
    <property type="entry name" value="Pyr_nucl-diS_OxRdtase_dimer"/>
</dbReference>
<protein>
    <submittedName>
        <fullName evidence="10">NADH oxidase</fullName>
    </submittedName>
</protein>
<proteinExistence type="inferred from homology"/>
<dbReference type="Pfam" id="PF07992">
    <property type="entry name" value="Pyr_redox_2"/>
    <property type="match status" value="1"/>
</dbReference>
<feature type="domain" description="Pyridine nucleotide-disulphide oxidoreductase dimerisation" evidence="8">
    <location>
        <begin position="328"/>
        <end position="425"/>
    </location>
</feature>
<organism evidence="10 11">
    <name type="scientific">Periweissella cryptocerci</name>
    <dbReference type="NCBI Taxonomy" id="2506420"/>
    <lineage>
        <taxon>Bacteria</taxon>
        <taxon>Bacillati</taxon>
        <taxon>Bacillota</taxon>
        <taxon>Bacilli</taxon>
        <taxon>Lactobacillales</taxon>
        <taxon>Lactobacillaceae</taxon>
        <taxon>Periweissella</taxon>
    </lineage>
</organism>
<evidence type="ECO:0000256" key="3">
    <source>
        <dbReference type="ARBA" id="ARBA00022630"/>
    </source>
</evidence>
<sequence>MKVIVVGSTHAGTAAIKQTLTNYPDTDITVYEKNDNVSFLSCGIALYLQGEVKDVNGLFYSSPEELASLGANLKMGHEVLKIDAANKTVQVRDLATGTEITDTYDKLIMTTGSLPIVPPIDGIKNDNIYLCKNYHDAQTLFAKADDIESVIVIGAGYIGVELVEAFEKRGKKVTVIDGMPRIMNKYFDAAFTDKATKQFEEHGVKVVTGEMVKGFSGDKQVIVTTDGGEYTADIAILSIGFKPNTALLKGQVDMLPNGAIMTNNYMQTSNPDIFGAGDSVAVHYNPTHDNAYIPLATNAVRQGTLVGMNIVEPTLEYMGTQASSGLKLYDLNFAASGLTKEAAEMQDMDVQSVTVEDNFRPEFMSSTTPVLMTLVWETKTHRIVGAQLVSEYDISQSANAVSIAIQANFTIEQLAMVDMLFQPWFDRPFNYLNILGQAAVAKAGK</sequence>
<feature type="domain" description="FAD/NAD(P)-binding" evidence="9">
    <location>
        <begin position="1"/>
        <end position="303"/>
    </location>
</feature>
<evidence type="ECO:0000256" key="5">
    <source>
        <dbReference type="ARBA" id="ARBA00023002"/>
    </source>
</evidence>
<evidence type="ECO:0000259" key="9">
    <source>
        <dbReference type="Pfam" id="PF07992"/>
    </source>
</evidence>
<dbReference type="PANTHER" id="PTHR43429">
    <property type="entry name" value="PYRIDINE NUCLEOTIDE-DISULFIDE OXIDOREDUCTASE DOMAIN-CONTAINING"/>
    <property type="match status" value="1"/>
</dbReference>
<evidence type="ECO:0000259" key="8">
    <source>
        <dbReference type="Pfam" id="PF02852"/>
    </source>
</evidence>
<dbReference type="RefSeq" id="WP_133362281.1">
    <property type="nucleotide sequence ID" value="NZ_CP037940.1"/>
</dbReference>
<evidence type="ECO:0000313" key="11">
    <source>
        <dbReference type="Proteomes" id="UP000292886"/>
    </source>
</evidence>
<dbReference type="KEGG" id="wei:EQG49_01380"/>
<keyword evidence="5" id="KW-0560">Oxidoreductase</keyword>
<dbReference type="InterPro" id="IPR016156">
    <property type="entry name" value="FAD/NAD-linked_Rdtase_dimer_sf"/>
</dbReference>
<evidence type="ECO:0000256" key="4">
    <source>
        <dbReference type="ARBA" id="ARBA00022827"/>
    </source>
</evidence>
<evidence type="ECO:0000256" key="6">
    <source>
        <dbReference type="ARBA" id="ARBA00023097"/>
    </source>
</evidence>
<keyword evidence="3" id="KW-0285">Flavoprotein</keyword>
<dbReference type="OrthoDB" id="9802028at2"/>
<dbReference type="EMBL" id="CP037940">
    <property type="protein sequence ID" value="QBO35201.1"/>
    <property type="molecule type" value="Genomic_DNA"/>
</dbReference>
<keyword evidence="6" id="KW-0558">Oxidation</keyword>
<dbReference type="Gene3D" id="3.30.390.30">
    <property type="match status" value="1"/>
</dbReference>
<dbReference type="Pfam" id="PF02852">
    <property type="entry name" value="Pyr_redox_dim"/>
    <property type="match status" value="1"/>
</dbReference>
<evidence type="ECO:0000256" key="2">
    <source>
        <dbReference type="ARBA" id="ARBA00009130"/>
    </source>
</evidence>
<accession>A0A4P6YRG1</accession>
<reference evidence="11" key="1">
    <citation type="submission" date="2019-03" db="EMBL/GenBank/DDBJ databases">
        <title>Weissella sp. 26KH-42 Genome sequencing.</title>
        <authorList>
            <person name="Heo J."/>
            <person name="Kim S.-J."/>
            <person name="Kim J.-S."/>
            <person name="Hong S.-B."/>
            <person name="Kwon S.-W."/>
        </authorList>
    </citation>
    <scope>NUCLEOTIDE SEQUENCE [LARGE SCALE GENOMIC DNA]</scope>
    <source>
        <strain evidence="11">26KH-42</strain>
    </source>
</reference>